<feature type="transmembrane region" description="Helical" evidence="2">
    <location>
        <begin position="60"/>
        <end position="83"/>
    </location>
</feature>
<feature type="transmembrane region" description="Helical" evidence="2">
    <location>
        <begin position="174"/>
        <end position="193"/>
    </location>
</feature>
<proteinExistence type="predicted"/>
<reference evidence="3 4" key="1">
    <citation type="submission" date="2016-07" db="EMBL/GenBank/DDBJ databases">
        <title>Pervasive Adenine N6-methylation of Active Genes in Fungi.</title>
        <authorList>
            <consortium name="DOE Joint Genome Institute"/>
            <person name="Mondo S.J."/>
            <person name="Dannebaum R.O."/>
            <person name="Kuo R.C."/>
            <person name="Labutti K."/>
            <person name="Haridas S."/>
            <person name="Kuo A."/>
            <person name="Salamov A."/>
            <person name="Ahrendt S.R."/>
            <person name="Lipzen A."/>
            <person name="Sullivan W."/>
            <person name="Andreopoulos W.B."/>
            <person name="Clum A."/>
            <person name="Lindquist E."/>
            <person name="Daum C."/>
            <person name="Ramamoorthy G.K."/>
            <person name="Gryganskyi A."/>
            <person name="Culley D."/>
            <person name="Magnuson J.K."/>
            <person name="James T.Y."/>
            <person name="O'Malley M.A."/>
            <person name="Stajich J.E."/>
            <person name="Spatafora J.W."/>
            <person name="Visel A."/>
            <person name="Grigoriev I.V."/>
        </authorList>
    </citation>
    <scope>NUCLEOTIDE SEQUENCE [LARGE SCALE GENOMIC DNA]</scope>
    <source>
        <strain evidence="3 4">PL171</strain>
    </source>
</reference>
<feature type="non-terminal residue" evidence="3">
    <location>
        <position position="206"/>
    </location>
</feature>
<accession>A0A1Y2HQ53</accession>
<feature type="transmembrane region" description="Helical" evidence="2">
    <location>
        <begin position="118"/>
        <end position="138"/>
    </location>
</feature>
<evidence type="ECO:0000256" key="2">
    <source>
        <dbReference type="SAM" id="Phobius"/>
    </source>
</evidence>
<protein>
    <submittedName>
        <fullName evidence="3">Uncharacterized protein</fullName>
    </submittedName>
</protein>
<feature type="transmembrane region" description="Helical" evidence="2">
    <location>
        <begin position="150"/>
        <end position="168"/>
    </location>
</feature>
<organism evidence="3 4">
    <name type="scientific">Catenaria anguillulae PL171</name>
    <dbReference type="NCBI Taxonomy" id="765915"/>
    <lineage>
        <taxon>Eukaryota</taxon>
        <taxon>Fungi</taxon>
        <taxon>Fungi incertae sedis</taxon>
        <taxon>Blastocladiomycota</taxon>
        <taxon>Blastocladiomycetes</taxon>
        <taxon>Blastocladiales</taxon>
        <taxon>Catenariaceae</taxon>
        <taxon>Catenaria</taxon>
    </lineage>
</organism>
<sequence>MNASQPSTRPLQAHIANQQRLQQQQQQQQHVTSPTPIAPMHMNNNLASTPKNAWAASRPVAIAVAALVLLTSVFGIYMSTSYISEIQMVRSMLGGGSLFHNKTLNNAVDAAYSAGLTYLYMVIVVCVCQIVACGVGMFSMVKQHLGYYKVYMFGSGGLLVVRIVFMVLLRGWWYLIVSVLVQAAAVYPMWVYWREWEERKKYGLSM</sequence>
<keyword evidence="4" id="KW-1185">Reference proteome</keyword>
<keyword evidence="2" id="KW-0812">Transmembrane</keyword>
<name>A0A1Y2HQ53_9FUNG</name>
<comment type="caution">
    <text evidence="3">The sequence shown here is derived from an EMBL/GenBank/DDBJ whole genome shotgun (WGS) entry which is preliminary data.</text>
</comment>
<dbReference type="AlphaFoldDB" id="A0A1Y2HQ53"/>
<evidence type="ECO:0000256" key="1">
    <source>
        <dbReference type="SAM" id="MobiDB-lite"/>
    </source>
</evidence>
<evidence type="ECO:0000313" key="3">
    <source>
        <dbReference type="EMBL" id="ORZ35823.1"/>
    </source>
</evidence>
<keyword evidence="2" id="KW-1133">Transmembrane helix</keyword>
<feature type="region of interest" description="Disordered" evidence="1">
    <location>
        <begin position="17"/>
        <end position="42"/>
    </location>
</feature>
<gene>
    <name evidence="3" type="ORF">BCR44DRAFT_35459</name>
</gene>
<dbReference type="Proteomes" id="UP000193411">
    <property type="component" value="Unassembled WGS sequence"/>
</dbReference>
<dbReference type="EMBL" id="MCFL01000020">
    <property type="protein sequence ID" value="ORZ35823.1"/>
    <property type="molecule type" value="Genomic_DNA"/>
</dbReference>
<evidence type="ECO:0000313" key="4">
    <source>
        <dbReference type="Proteomes" id="UP000193411"/>
    </source>
</evidence>
<feature type="compositionally biased region" description="Low complexity" evidence="1">
    <location>
        <begin position="18"/>
        <end position="29"/>
    </location>
</feature>
<keyword evidence="2" id="KW-0472">Membrane</keyword>